<dbReference type="Gene3D" id="2.20.25.190">
    <property type="match status" value="1"/>
</dbReference>
<dbReference type="PANTHER" id="PTHR20934">
    <property type="entry name" value="TRANSCRIPTION ELONGATION FACTOR 1 HOMOLOG"/>
    <property type="match status" value="1"/>
</dbReference>
<evidence type="ECO:0000256" key="8">
    <source>
        <dbReference type="ARBA" id="ARBA00023163"/>
    </source>
</evidence>
<keyword evidence="9 10" id="KW-0539">Nucleus</keyword>
<evidence type="ECO:0000256" key="3">
    <source>
        <dbReference type="ARBA" id="ARBA00009730"/>
    </source>
</evidence>
<keyword evidence="4 10" id="KW-0479">Metal-binding</keyword>
<evidence type="ECO:0000313" key="13">
    <source>
        <dbReference type="Proteomes" id="UP001150925"/>
    </source>
</evidence>
<dbReference type="GO" id="GO:0006368">
    <property type="term" value="P:transcription elongation by RNA polymerase II"/>
    <property type="evidence" value="ECO:0007669"/>
    <property type="project" value="TreeGrafter"/>
</dbReference>
<proteinExistence type="inferred from homology"/>
<evidence type="ECO:0000256" key="4">
    <source>
        <dbReference type="ARBA" id="ARBA00022723"/>
    </source>
</evidence>
<sequence>MGKRKSTRKAVKKEKEKLDTVFNCLFCNHEKSVTVKMDNEHKIGFIRCGVCPATYQSPINYLSAPIDVYCDWIDACEEANTKKRRAASPPADSRRRPSRPSPPRSSQPVDRFGVPDELDDVEEY</sequence>
<dbReference type="AlphaFoldDB" id="A0A9W8AV45"/>
<protein>
    <recommendedName>
        <fullName evidence="10">Transcription elongation factor 1 homolog</fullName>
    </recommendedName>
</protein>
<evidence type="ECO:0000313" key="12">
    <source>
        <dbReference type="EMBL" id="KAJ1970172.1"/>
    </source>
</evidence>
<dbReference type="GO" id="GO:0008270">
    <property type="term" value="F:zinc ion binding"/>
    <property type="evidence" value="ECO:0007669"/>
    <property type="project" value="UniProtKB-KW"/>
</dbReference>
<comment type="function">
    <text evidence="1 10">Transcription elongation factor implicated in the maintenance of proper chromatin structure in actively transcribed regions.</text>
</comment>
<gene>
    <name evidence="12" type="ORF">IWQ62_000141</name>
</gene>
<comment type="subcellular location">
    <subcellularLocation>
        <location evidence="2 10">Nucleus</location>
    </subcellularLocation>
</comment>
<evidence type="ECO:0000256" key="2">
    <source>
        <dbReference type="ARBA" id="ARBA00004123"/>
    </source>
</evidence>
<feature type="region of interest" description="Disordered" evidence="11">
    <location>
        <begin position="81"/>
        <end position="124"/>
    </location>
</feature>
<evidence type="ECO:0000256" key="6">
    <source>
        <dbReference type="ARBA" id="ARBA00022833"/>
    </source>
</evidence>
<dbReference type="Pfam" id="PF05129">
    <property type="entry name" value="Zn_ribbon_Elf1"/>
    <property type="match status" value="1"/>
</dbReference>
<dbReference type="SUPFAM" id="SSF57783">
    <property type="entry name" value="Zinc beta-ribbon"/>
    <property type="match status" value="1"/>
</dbReference>
<organism evidence="12 13">
    <name type="scientific">Dispira parvispora</name>
    <dbReference type="NCBI Taxonomy" id="1520584"/>
    <lineage>
        <taxon>Eukaryota</taxon>
        <taxon>Fungi</taxon>
        <taxon>Fungi incertae sedis</taxon>
        <taxon>Zoopagomycota</taxon>
        <taxon>Kickxellomycotina</taxon>
        <taxon>Dimargaritomycetes</taxon>
        <taxon>Dimargaritales</taxon>
        <taxon>Dimargaritaceae</taxon>
        <taxon>Dispira</taxon>
    </lineage>
</organism>
<evidence type="ECO:0000256" key="9">
    <source>
        <dbReference type="ARBA" id="ARBA00023242"/>
    </source>
</evidence>
<reference evidence="12" key="1">
    <citation type="submission" date="2022-07" db="EMBL/GenBank/DDBJ databases">
        <title>Phylogenomic reconstructions and comparative analyses of Kickxellomycotina fungi.</title>
        <authorList>
            <person name="Reynolds N.K."/>
            <person name="Stajich J.E."/>
            <person name="Barry K."/>
            <person name="Grigoriev I.V."/>
            <person name="Crous P."/>
            <person name="Smith M.E."/>
        </authorList>
    </citation>
    <scope>NUCLEOTIDE SEQUENCE</scope>
    <source>
        <strain evidence="12">RSA 1196</strain>
    </source>
</reference>
<dbReference type="InterPro" id="IPR038567">
    <property type="entry name" value="T_Elf1_sf"/>
</dbReference>
<name>A0A9W8AV45_9FUNG</name>
<comment type="caution">
    <text evidence="12">The sequence shown here is derived from an EMBL/GenBank/DDBJ whole genome shotgun (WGS) entry which is preliminary data.</text>
</comment>
<accession>A0A9W8AV45</accession>
<comment type="similarity">
    <text evidence="3 10">Belongs to the ELOF1 family.</text>
</comment>
<keyword evidence="13" id="KW-1185">Reference proteome</keyword>
<dbReference type="EMBL" id="JANBPY010000004">
    <property type="protein sequence ID" value="KAJ1970172.1"/>
    <property type="molecule type" value="Genomic_DNA"/>
</dbReference>
<dbReference type="GO" id="GO:0000993">
    <property type="term" value="F:RNA polymerase II complex binding"/>
    <property type="evidence" value="ECO:0007669"/>
    <property type="project" value="TreeGrafter"/>
</dbReference>
<keyword evidence="5 10" id="KW-0863">Zinc-finger</keyword>
<evidence type="ECO:0000256" key="5">
    <source>
        <dbReference type="ARBA" id="ARBA00022771"/>
    </source>
</evidence>
<dbReference type="FunFam" id="2.20.25.190:FF:000001">
    <property type="entry name" value="Transcription elongation factor 1 homolog"/>
    <property type="match status" value="1"/>
</dbReference>
<dbReference type="OrthoDB" id="445983at2759"/>
<evidence type="ECO:0000256" key="1">
    <source>
        <dbReference type="ARBA" id="ARBA00003357"/>
    </source>
</evidence>
<keyword evidence="7 10" id="KW-0805">Transcription regulation</keyword>
<keyword evidence="8 10" id="KW-0804">Transcription</keyword>
<evidence type="ECO:0000256" key="10">
    <source>
        <dbReference type="RuleBase" id="RU364033"/>
    </source>
</evidence>
<dbReference type="PANTHER" id="PTHR20934:SF0">
    <property type="entry name" value="TRANSCRIPTION ELONGATION FACTOR 1 HOMOLOG"/>
    <property type="match status" value="1"/>
</dbReference>
<keyword evidence="6 10" id="KW-0862">Zinc</keyword>
<evidence type="ECO:0000256" key="11">
    <source>
        <dbReference type="SAM" id="MobiDB-lite"/>
    </source>
</evidence>
<dbReference type="Proteomes" id="UP001150925">
    <property type="component" value="Unassembled WGS sequence"/>
</dbReference>
<dbReference type="GO" id="GO:0008023">
    <property type="term" value="C:transcription elongation factor complex"/>
    <property type="evidence" value="ECO:0007669"/>
    <property type="project" value="TreeGrafter"/>
</dbReference>
<dbReference type="InterPro" id="IPR007808">
    <property type="entry name" value="Elf1"/>
</dbReference>
<evidence type="ECO:0000256" key="7">
    <source>
        <dbReference type="ARBA" id="ARBA00023015"/>
    </source>
</evidence>